<dbReference type="SMART" id="SM00530">
    <property type="entry name" value="HTH_XRE"/>
    <property type="match status" value="1"/>
</dbReference>
<evidence type="ECO:0000313" key="3">
    <source>
        <dbReference type="Proteomes" id="UP001387293"/>
    </source>
</evidence>
<dbReference type="Pfam" id="PF17765">
    <property type="entry name" value="MLTR_LBD"/>
    <property type="match status" value="1"/>
</dbReference>
<dbReference type="Proteomes" id="UP001387293">
    <property type="component" value="Unassembled WGS sequence"/>
</dbReference>
<dbReference type="EMBL" id="JAPYKS010000002">
    <property type="protein sequence ID" value="MEI9407822.1"/>
    <property type="molecule type" value="Genomic_DNA"/>
</dbReference>
<proteinExistence type="predicted"/>
<dbReference type="InterPro" id="IPR001387">
    <property type="entry name" value="Cro/C1-type_HTH"/>
</dbReference>
<dbReference type="SUPFAM" id="SSF47413">
    <property type="entry name" value="lambda repressor-like DNA-binding domains"/>
    <property type="match status" value="1"/>
</dbReference>
<dbReference type="InterPro" id="IPR010982">
    <property type="entry name" value="Lambda_DNA-bd_dom_sf"/>
</dbReference>
<feature type="domain" description="HTH cro/C1-type" evidence="1">
    <location>
        <begin position="22"/>
        <end position="94"/>
    </location>
</feature>
<gene>
    <name evidence="2" type="ORF">O7A60_03390</name>
</gene>
<dbReference type="CDD" id="cd00093">
    <property type="entry name" value="HTH_XRE"/>
    <property type="match status" value="1"/>
</dbReference>
<keyword evidence="3" id="KW-1185">Reference proteome</keyword>
<sequence length="293" mass="33179">MNAPAASTRSADESRRRELGAFLRSRRERLAPSATGITTGPRRRTPGLRREEVAMIAGVGTTWYTWLEQGRDVRPSVEVLAALCEALRLDAVEKRHLFILAGRQQPERRVAAPEKVDATLLHMLQSLVLQPAYVVGRRWDVLAWNEAAVAVFGDYGLLEGDSRNIVHMVFTNPHHRRLLVDWEELARVVLASFRAESAKYVGDPDFERLIALMMNSSPEFRDWWPRRDVARKLTGVKHVRHPKAGLMAFEHMSLSIDDGSDMRLIVYTPLAEQNSIAKLQQLLDAMPAERRSA</sequence>
<dbReference type="Pfam" id="PF13560">
    <property type="entry name" value="HTH_31"/>
    <property type="match status" value="1"/>
</dbReference>
<name>A0ABU8KQR5_9HYPH</name>
<dbReference type="InterPro" id="IPR041413">
    <property type="entry name" value="MLTR_LBD"/>
</dbReference>
<evidence type="ECO:0000313" key="2">
    <source>
        <dbReference type="EMBL" id="MEI9407822.1"/>
    </source>
</evidence>
<dbReference type="PANTHER" id="PTHR35010">
    <property type="entry name" value="BLL4672 PROTEIN-RELATED"/>
    <property type="match status" value="1"/>
</dbReference>
<reference evidence="2 3" key="1">
    <citation type="submission" date="2022-12" db="EMBL/GenBank/DDBJ databases">
        <authorList>
            <person name="Muema E."/>
        </authorList>
    </citation>
    <scope>NUCLEOTIDE SEQUENCE [LARGE SCALE GENOMIC DNA]</scope>
    <source>
        <strain evidence="3">1326</strain>
    </source>
</reference>
<dbReference type="Gene3D" id="3.30.450.180">
    <property type="match status" value="1"/>
</dbReference>
<organism evidence="2 3">
    <name type="scientific">Mesorhizobium salmacidum</name>
    <dbReference type="NCBI Taxonomy" id="3015171"/>
    <lineage>
        <taxon>Bacteria</taxon>
        <taxon>Pseudomonadati</taxon>
        <taxon>Pseudomonadota</taxon>
        <taxon>Alphaproteobacteria</taxon>
        <taxon>Hyphomicrobiales</taxon>
        <taxon>Phyllobacteriaceae</taxon>
        <taxon>Mesorhizobium</taxon>
    </lineage>
</organism>
<dbReference type="Gene3D" id="1.10.260.40">
    <property type="entry name" value="lambda repressor-like DNA-binding domains"/>
    <property type="match status" value="1"/>
</dbReference>
<dbReference type="RefSeq" id="WP_337105018.1">
    <property type="nucleotide sequence ID" value="NZ_JAPYKS010000002.1"/>
</dbReference>
<accession>A0ABU8KQR5</accession>
<evidence type="ECO:0000259" key="1">
    <source>
        <dbReference type="SMART" id="SM00530"/>
    </source>
</evidence>
<protein>
    <submittedName>
        <fullName evidence="2">Helix-turn-helix transcriptional regulator</fullName>
    </submittedName>
</protein>
<comment type="caution">
    <text evidence="2">The sequence shown here is derived from an EMBL/GenBank/DDBJ whole genome shotgun (WGS) entry which is preliminary data.</text>
</comment>